<keyword evidence="4" id="KW-1185">Reference proteome</keyword>
<evidence type="ECO:0000313" key="3">
    <source>
        <dbReference type="EMBL" id="MEN2791516.1"/>
    </source>
</evidence>
<dbReference type="Proteomes" id="UP001419910">
    <property type="component" value="Unassembled WGS sequence"/>
</dbReference>
<protein>
    <recommendedName>
        <fullName evidence="5">Protein TonB</fullName>
    </recommendedName>
</protein>
<dbReference type="RefSeq" id="WP_343892513.1">
    <property type="nucleotide sequence ID" value="NZ_BAAAEH010000060.1"/>
</dbReference>
<feature type="region of interest" description="Disordered" evidence="1">
    <location>
        <begin position="54"/>
        <end position="73"/>
    </location>
</feature>
<evidence type="ECO:0008006" key="5">
    <source>
        <dbReference type="Google" id="ProtNLM"/>
    </source>
</evidence>
<feature type="compositionally biased region" description="Low complexity" evidence="1">
    <location>
        <begin position="89"/>
        <end position="100"/>
    </location>
</feature>
<evidence type="ECO:0000256" key="2">
    <source>
        <dbReference type="SAM" id="Phobius"/>
    </source>
</evidence>
<dbReference type="EMBL" id="JBDIME010000018">
    <property type="protein sequence ID" value="MEN2791516.1"/>
    <property type="molecule type" value="Genomic_DNA"/>
</dbReference>
<keyword evidence="2" id="KW-0472">Membrane</keyword>
<evidence type="ECO:0000313" key="4">
    <source>
        <dbReference type="Proteomes" id="UP001419910"/>
    </source>
</evidence>
<sequence length="256" mass="27565">MSSTTYLSSSDRGRPTLKRRASGFLLALAAEILIILALLWLSPTITSQRKKAEKPLSFSLSPGPKPAGKQVQRPKAVAKANSARQQAAPITPTTTPVTTPEAKPSWMVAKEDFDASNIANMKSGDGNDSGKDSGSAYGPGEGPGGERLFNAEWYRRPTDAELRTYMPHTGAPPGAWADIACKTVPAFHVENCRPLGESPVGSGLARALRLASWQFLVRPPRVGGRTMVGSWVRIHFDFIERRSKQDPAAPDDDGSQ</sequence>
<evidence type="ECO:0000256" key="1">
    <source>
        <dbReference type="SAM" id="MobiDB-lite"/>
    </source>
</evidence>
<comment type="caution">
    <text evidence="3">The sequence shown here is derived from an EMBL/GenBank/DDBJ whole genome shotgun (WGS) entry which is preliminary data.</text>
</comment>
<keyword evidence="2" id="KW-1133">Transmembrane helix</keyword>
<feature type="transmembrane region" description="Helical" evidence="2">
    <location>
        <begin position="21"/>
        <end position="41"/>
    </location>
</feature>
<keyword evidence="2" id="KW-0812">Transmembrane</keyword>
<gene>
    <name evidence="3" type="ORF">ABC974_17910</name>
</gene>
<proteinExistence type="predicted"/>
<feature type="region of interest" description="Disordered" evidence="1">
    <location>
        <begin position="118"/>
        <end position="148"/>
    </location>
</feature>
<accession>A0ABU9Y6X6</accession>
<feature type="region of interest" description="Disordered" evidence="1">
    <location>
        <begin position="81"/>
        <end position="101"/>
    </location>
</feature>
<reference evidence="3 4" key="1">
    <citation type="submission" date="2024-05" db="EMBL/GenBank/DDBJ databases">
        <authorList>
            <person name="Liu Q."/>
            <person name="Xin Y.-H."/>
        </authorList>
    </citation>
    <scope>NUCLEOTIDE SEQUENCE [LARGE SCALE GENOMIC DNA]</scope>
    <source>
        <strain evidence="3 4">CGMCC 1.10181</strain>
    </source>
</reference>
<organism evidence="3 4">
    <name type="scientific">Sphingomonas oligophenolica</name>
    <dbReference type="NCBI Taxonomy" id="301154"/>
    <lineage>
        <taxon>Bacteria</taxon>
        <taxon>Pseudomonadati</taxon>
        <taxon>Pseudomonadota</taxon>
        <taxon>Alphaproteobacteria</taxon>
        <taxon>Sphingomonadales</taxon>
        <taxon>Sphingomonadaceae</taxon>
        <taxon>Sphingomonas</taxon>
    </lineage>
</organism>
<name>A0ABU9Y6X6_9SPHN</name>